<comment type="caution">
    <text evidence="1">The sequence shown here is derived from an EMBL/GenBank/DDBJ whole genome shotgun (WGS) entry which is preliminary data.</text>
</comment>
<name>A0AAW2Z789_9EUKA</name>
<protein>
    <submittedName>
        <fullName evidence="1">Vacuolar protein sorting protein 51</fullName>
    </submittedName>
</protein>
<reference evidence="1 2" key="1">
    <citation type="submission" date="2024-03" db="EMBL/GenBank/DDBJ databases">
        <title>The Acrasis kona genome and developmental transcriptomes reveal deep origins of eukaryotic multicellular pathways.</title>
        <authorList>
            <person name="Sheikh S."/>
            <person name="Fu C.-J."/>
            <person name="Brown M.W."/>
            <person name="Baldauf S.L."/>
        </authorList>
    </citation>
    <scope>NUCLEOTIDE SEQUENCE [LARGE SCALE GENOMIC DNA]</scope>
    <source>
        <strain evidence="1 2">ATCC MYA-3509</strain>
    </source>
</reference>
<sequence length="88" mass="10124">MRIRVKLVHTTELEVSKSDSIRSVLNTYENKQGTRLSHKLVKRMSTSELIRNLSPSLEELGIEEGELFQVHLDFLNGFNKDATYSQIC</sequence>
<proteinExistence type="predicted"/>
<dbReference type="AlphaFoldDB" id="A0AAW2Z789"/>
<accession>A0AAW2Z789</accession>
<organism evidence="1 2">
    <name type="scientific">Acrasis kona</name>
    <dbReference type="NCBI Taxonomy" id="1008807"/>
    <lineage>
        <taxon>Eukaryota</taxon>
        <taxon>Discoba</taxon>
        <taxon>Heterolobosea</taxon>
        <taxon>Tetramitia</taxon>
        <taxon>Eutetramitia</taxon>
        <taxon>Acrasidae</taxon>
        <taxon>Acrasis</taxon>
    </lineage>
</organism>
<dbReference type="Proteomes" id="UP001431209">
    <property type="component" value="Unassembled WGS sequence"/>
</dbReference>
<gene>
    <name evidence="1" type="ORF">AKO1_011708</name>
</gene>
<dbReference type="EMBL" id="JAOPGA020001124">
    <property type="protein sequence ID" value="KAL0485290.1"/>
    <property type="molecule type" value="Genomic_DNA"/>
</dbReference>
<evidence type="ECO:0000313" key="1">
    <source>
        <dbReference type="EMBL" id="KAL0485290.1"/>
    </source>
</evidence>
<evidence type="ECO:0000313" key="2">
    <source>
        <dbReference type="Proteomes" id="UP001431209"/>
    </source>
</evidence>
<keyword evidence="2" id="KW-1185">Reference proteome</keyword>